<protein>
    <submittedName>
        <fullName evidence="1">Helix-turn-helix domain-containing protein</fullName>
    </submittedName>
</protein>
<organism evidence="1 2">
    <name type="scientific">Clostridium neuense</name>
    <dbReference type="NCBI Taxonomy" id="1728934"/>
    <lineage>
        <taxon>Bacteria</taxon>
        <taxon>Bacillati</taxon>
        <taxon>Bacillota</taxon>
        <taxon>Clostridia</taxon>
        <taxon>Eubacteriales</taxon>
        <taxon>Clostridiaceae</taxon>
        <taxon>Clostridium</taxon>
    </lineage>
</organism>
<dbReference type="EMBL" id="JBJIAA010000010">
    <property type="protein sequence ID" value="MFL0251398.1"/>
    <property type="molecule type" value="Genomic_DNA"/>
</dbReference>
<sequence length="137" mass="15566">MKDDILTTKESTLVSLLIEGLNITDIAKQLKVTRNTIYSWMNKDIVKAELDKRKQELSRQGNRLIMKDMAIYIDNIKVLANDKSDKRVCLAANQYLLNRVMGVPTASIGDSTQDDNSNGTDVLELEAELKKFKVKYK</sequence>
<dbReference type="Proteomes" id="UP001623592">
    <property type="component" value="Unassembled WGS sequence"/>
</dbReference>
<dbReference type="SUPFAM" id="SSF46689">
    <property type="entry name" value="Homeodomain-like"/>
    <property type="match status" value="1"/>
</dbReference>
<evidence type="ECO:0000313" key="2">
    <source>
        <dbReference type="Proteomes" id="UP001623592"/>
    </source>
</evidence>
<dbReference type="Gene3D" id="1.10.10.60">
    <property type="entry name" value="Homeodomain-like"/>
    <property type="match status" value="1"/>
</dbReference>
<dbReference type="InterPro" id="IPR009057">
    <property type="entry name" value="Homeodomain-like_sf"/>
</dbReference>
<dbReference type="RefSeq" id="WP_406788053.1">
    <property type="nucleotide sequence ID" value="NZ_JBJIAA010000010.1"/>
</dbReference>
<name>A0ABW8TG49_9CLOT</name>
<gene>
    <name evidence="1" type="ORF">ACJDT4_13325</name>
</gene>
<reference evidence="1 2" key="1">
    <citation type="submission" date="2024-11" db="EMBL/GenBank/DDBJ databases">
        <authorList>
            <person name="Heng Y.C."/>
            <person name="Lim A.C.H."/>
            <person name="Lee J.K.Y."/>
            <person name="Kittelmann S."/>
        </authorList>
    </citation>
    <scope>NUCLEOTIDE SEQUENCE [LARGE SCALE GENOMIC DNA]</scope>
    <source>
        <strain evidence="1 2">WILCCON 0114</strain>
    </source>
</reference>
<keyword evidence="2" id="KW-1185">Reference proteome</keyword>
<proteinExistence type="predicted"/>
<comment type="caution">
    <text evidence="1">The sequence shown here is derived from an EMBL/GenBank/DDBJ whole genome shotgun (WGS) entry which is preliminary data.</text>
</comment>
<accession>A0ABW8TG49</accession>
<evidence type="ECO:0000313" key="1">
    <source>
        <dbReference type="EMBL" id="MFL0251398.1"/>
    </source>
</evidence>